<gene>
    <name evidence="7" type="ORF">Pyn_22356</name>
</gene>
<evidence type="ECO:0000256" key="6">
    <source>
        <dbReference type="RuleBase" id="RU004914"/>
    </source>
</evidence>
<organism evidence="7 8">
    <name type="scientific">Prunus yedoensis var. nudiflora</name>
    <dbReference type="NCBI Taxonomy" id="2094558"/>
    <lineage>
        <taxon>Eukaryota</taxon>
        <taxon>Viridiplantae</taxon>
        <taxon>Streptophyta</taxon>
        <taxon>Embryophyta</taxon>
        <taxon>Tracheophyta</taxon>
        <taxon>Spermatophyta</taxon>
        <taxon>Magnoliopsida</taxon>
        <taxon>eudicotyledons</taxon>
        <taxon>Gunneridae</taxon>
        <taxon>Pentapetalae</taxon>
        <taxon>rosids</taxon>
        <taxon>fabids</taxon>
        <taxon>Rosales</taxon>
        <taxon>Rosaceae</taxon>
        <taxon>Amygdaloideae</taxon>
        <taxon>Amygdaleae</taxon>
        <taxon>Prunus</taxon>
    </lineage>
</organism>
<evidence type="ECO:0000256" key="2">
    <source>
        <dbReference type="ARBA" id="ARBA00010199"/>
    </source>
</evidence>
<evidence type="ECO:0000256" key="3">
    <source>
        <dbReference type="ARBA" id="ARBA00022692"/>
    </source>
</evidence>
<evidence type="ECO:0000256" key="5">
    <source>
        <dbReference type="ARBA" id="ARBA00023136"/>
    </source>
</evidence>
<comment type="similarity">
    <text evidence="2 6">Belongs to the multi antimicrobial extrusion (MATE) (TC 2.A.66.1) family.</text>
</comment>
<feature type="transmembrane region" description="Helical" evidence="6">
    <location>
        <begin position="355"/>
        <end position="375"/>
    </location>
</feature>
<feature type="transmembrane region" description="Helical" evidence="6">
    <location>
        <begin position="169"/>
        <end position="186"/>
    </location>
</feature>
<dbReference type="InterPro" id="IPR045069">
    <property type="entry name" value="MATE_euk"/>
</dbReference>
<comment type="caution">
    <text evidence="7">The sequence shown here is derived from an EMBL/GenBank/DDBJ whole genome shotgun (WGS) entry which is preliminary data.</text>
</comment>
<dbReference type="PANTHER" id="PTHR11206">
    <property type="entry name" value="MULTIDRUG RESISTANCE PROTEIN"/>
    <property type="match status" value="1"/>
</dbReference>
<comment type="subcellular location">
    <subcellularLocation>
        <location evidence="1">Membrane</location>
        <topology evidence="1">Multi-pass membrane protein</topology>
    </subcellularLocation>
</comment>
<keyword evidence="8" id="KW-1185">Reference proteome</keyword>
<evidence type="ECO:0000313" key="8">
    <source>
        <dbReference type="Proteomes" id="UP000250321"/>
    </source>
</evidence>
<feature type="transmembrane region" description="Helical" evidence="6">
    <location>
        <begin position="387"/>
        <end position="406"/>
    </location>
</feature>
<dbReference type="GO" id="GO:1990961">
    <property type="term" value="P:xenobiotic detoxification by transmembrane export across the plasma membrane"/>
    <property type="evidence" value="ECO:0007669"/>
    <property type="project" value="InterPro"/>
</dbReference>
<feature type="transmembrane region" description="Helical" evidence="6">
    <location>
        <begin position="454"/>
        <end position="476"/>
    </location>
</feature>
<sequence>MSYNNANAASWLYIPILSNLFYTSVKDDEEGGQDSQHRQPTAVSLVVQEIKQLYTIALPMILAGLLVYAKGAISMFFLGRLGKGALAGGSLAISVANISGYSVLSGLASGMEGISSQAFGAQQWPLMSHTLQRTVTILILISIPISIMWLNCESFLLFSGQNPTISSTATTYLTFTIPTLFFQSLINPLKIHLRTQQVTLPLMLSAALALAIHAPANYLLACHFHLGIRGVALAGALTDLIILLYLILYLRGSGIYTNTWQGWSLHFCFKDWKPIICQAIPSCFSVCLEWWWYEIMIILSGLLSNAAEAVSTMGILIQATAFAYQFPFALSQAVSTRVGNELGANRPKQAKKSSFVALSCAVLTGLLSTTFMVTMRNAWGPIFTADRAIISLTASALPIVGLCELGNCPQTTVCGVLRGSARPTLGAAINLGSFYVVGLPVSLFTAFVMDLGLLGLWLGLLAAQLVCFALMVIVLIKTDWTAQAERSKELTSTNVEEYVEDETNEGLISAIMLLN</sequence>
<keyword evidence="5 6" id="KW-0472">Membrane</keyword>
<feature type="transmembrane region" description="Helical" evidence="6">
    <location>
        <begin position="130"/>
        <end position="149"/>
    </location>
</feature>
<proteinExistence type="inferred from homology"/>
<dbReference type="Pfam" id="PF01554">
    <property type="entry name" value="MatE"/>
    <property type="match status" value="2"/>
</dbReference>
<evidence type="ECO:0000313" key="7">
    <source>
        <dbReference type="EMBL" id="PQQ05897.1"/>
    </source>
</evidence>
<evidence type="ECO:0000256" key="4">
    <source>
        <dbReference type="ARBA" id="ARBA00022989"/>
    </source>
</evidence>
<feature type="transmembrane region" description="Helical" evidence="6">
    <location>
        <begin position="427"/>
        <end position="448"/>
    </location>
</feature>
<keyword evidence="3 6" id="KW-0812">Transmembrane</keyword>
<reference evidence="7 8" key="1">
    <citation type="submission" date="2018-02" db="EMBL/GenBank/DDBJ databases">
        <title>Draft genome of wild Prunus yedoensis var. nudiflora.</title>
        <authorList>
            <person name="Baek S."/>
            <person name="Kim J.-H."/>
            <person name="Choi K."/>
            <person name="Kim G.-B."/>
            <person name="Cho A."/>
            <person name="Jang H."/>
            <person name="Shin C.-H."/>
            <person name="Yu H.-J."/>
            <person name="Mun J.-H."/>
        </authorList>
    </citation>
    <scope>NUCLEOTIDE SEQUENCE [LARGE SCALE GENOMIC DNA]</scope>
    <source>
        <strain evidence="8">cv. Jeju island</strain>
        <tissue evidence="7">Leaf</tissue>
    </source>
</reference>
<dbReference type="NCBIfam" id="TIGR00797">
    <property type="entry name" value="matE"/>
    <property type="match status" value="1"/>
</dbReference>
<evidence type="ECO:0000256" key="1">
    <source>
        <dbReference type="ARBA" id="ARBA00004141"/>
    </source>
</evidence>
<keyword evidence="4 6" id="KW-1133">Transmembrane helix</keyword>
<feature type="transmembrane region" description="Helical" evidence="6">
    <location>
        <begin position="198"/>
        <end position="220"/>
    </location>
</feature>
<dbReference type="Proteomes" id="UP000250321">
    <property type="component" value="Unassembled WGS sequence"/>
</dbReference>
<feature type="transmembrane region" description="Helical" evidence="6">
    <location>
        <begin position="226"/>
        <end position="250"/>
    </location>
</feature>
<dbReference type="GO" id="GO:0042910">
    <property type="term" value="F:xenobiotic transmembrane transporter activity"/>
    <property type="evidence" value="ECO:0007669"/>
    <property type="project" value="InterPro"/>
</dbReference>
<dbReference type="InterPro" id="IPR002528">
    <property type="entry name" value="MATE_fam"/>
</dbReference>
<feature type="transmembrane region" description="Helical" evidence="6">
    <location>
        <begin position="84"/>
        <end position="109"/>
    </location>
</feature>
<dbReference type="EMBL" id="PJQY01001032">
    <property type="protein sequence ID" value="PQQ05897.1"/>
    <property type="molecule type" value="Genomic_DNA"/>
</dbReference>
<dbReference type="AlphaFoldDB" id="A0A314YHT1"/>
<dbReference type="GO" id="GO:0015297">
    <property type="term" value="F:antiporter activity"/>
    <property type="evidence" value="ECO:0007669"/>
    <property type="project" value="InterPro"/>
</dbReference>
<name>A0A314YHT1_PRUYE</name>
<dbReference type="CDD" id="cd13132">
    <property type="entry name" value="MATE_eukaryotic"/>
    <property type="match status" value="1"/>
</dbReference>
<protein>
    <recommendedName>
        <fullName evidence="6">Protein DETOXIFICATION</fullName>
    </recommendedName>
    <alternativeName>
        <fullName evidence="6">Multidrug and toxic compound extrusion protein</fullName>
    </alternativeName>
</protein>
<dbReference type="OrthoDB" id="2126698at2759"/>
<dbReference type="GO" id="GO:0016020">
    <property type="term" value="C:membrane"/>
    <property type="evidence" value="ECO:0007669"/>
    <property type="project" value="UniProtKB-SubCell"/>
</dbReference>
<accession>A0A314YHT1</accession>
<feature type="transmembrane region" description="Helical" evidence="6">
    <location>
        <begin position="53"/>
        <end position="78"/>
    </location>
</feature>